<evidence type="ECO:0000313" key="2">
    <source>
        <dbReference type="Proteomes" id="UP000255297"/>
    </source>
</evidence>
<evidence type="ECO:0000313" key="1">
    <source>
        <dbReference type="EMBL" id="STY29773.1"/>
    </source>
</evidence>
<dbReference type="Proteomes" id="UP000255297">
    <property type="component" value="Unassembled WGS sequence"/>
</dbReference>
<dbReference type="EMBL" id="UGPB01000001">
    <property type="protein sequence ID" value="STY29773.1"/>
    <property type="molecule type" value="Genomic_DNA"/>
</dbReference>
<proteinExistence type="predicted"/>
<evidence type="ECO:0008006" key="3">
    <source>
        <dbReference type="Google" id="ProtNLM"/>
    </source>
</evidence>
<dbReference type="RefSeq" id="WP_051635509.1">
    <property type="nucleotide sequence ID" value="NZ_CAAAIS010000001.1"/>
</dbReference>
<dbReference type="AlphaFoldDB" id="A0A378LSM1"/>
<gene>
    <name evidence="1" type="ORF">NCTC11532_01972</name>
</gene>
<sequence length="345" mass="39541">MKSDSDIKELLAKSLNPGNIPAKLMAYYFYLKELKRIKKHRKNFFAFATTSDELDQLAELIEKMIIYADKDLRFQLAVSKWDGSEFLNHWSFLEFQFKAGTTDTPSALDILICDPLGFNQSLVLANFISSKLELGYLSKLCTLKVFIPTDTLQIKGRVCAYFVTDNISMLSNQDDYCSVYDYMTTHPQEEKKREAVTILNKFRDAFAGCYLEDELDAIYNFEVVIGAFPVRLLRSKHSVPDLEKEVRDSEDLRNVIVNRKGESAWASINKNLFFVLDREGLQEKRNFRVNKKMEKLEESAKEASSSLSSLEDAEVIREGIQRHLLSGLEEMILQSIQAAGATYTH</sequence>
<keyword evidence="2" id="KW-1185">Reference proteome</keyword>
<accession>A0A378LSM1</accession>
<name>A0A378LSM1_9GAMM</name>
<dbReference type="OrthoDB" id="5636558at2"/>
<dbReference type="STRING" id="1122170.GCA_000701265_00514"/>
<reference evidence="1 2" key="1">
    <citation type="submission" date="2018-06" db="EMBL/GenBank/DDBJ databases">
        <authorList>
            <consortium name="Pathogen Informatics"/>
            <person name="Doyle S."/>
        </authorList>
    </citation>
    <scope>NUCLEOTIDE SEQUENCE [LARGE SCALE GENOMIC DNA]</scope>
    <source>
        <strain evidence="1 2">NCTC11532</strain>
    </source>
</reference>
<protein>
    <recommendedName>
        <fullName evidence="3">Dot/Icm T4SS effector</fullName>
    </recommendedName>
</protein>
<organism evidence="1 2">
    <name type="scientific">Legionella wadsworthii</name>
    <dbReference type="NCBI Taxonomy" id="28088"/>
    <lineage>
        <taxon>Bacteria</taxon>
        <taxon>Pseudomonadati</taxon>
        <taxon>Pseudomonadota</taxon>
        <taxon>Gammaproteobacteria</taxon>
        <taxon>Legionellales</taxon>
        <taxon>Legionellaceae</taxon>
        <taxon>Legionella</taxon>
    </lineage>
</organism>